<name>A0A9P8L238_9PEZI</name>
<keyword evidence="5" id="KW-0472">Membrane</keyword>
<dbReference type="InterPro" id="IPR007219">
    <property type="entry name" value="XnlR_reg_dom"/>
</dbReference>
<keyword evidence="5" id="KW-0812">Transmembrane</keyword>
<feature type="transmembrane region" description="Helical" evidence="5">
    <location>
        <begin position="190"/>
        <end position="211"/>
    </location>
</feature>
<feature type="transmembrane region" description="Helical" evidence="5">
    <location>
        <begin position="162"/>
        <end position="183"/>
    </location>
</feature>
<feature type="region of interest" description="Disordered" evidence="4">
    <location>
        <begin position="1"/>
        <end position="57"/>
    </location>
</feature>
<dbReference type="InterPro" id="IPR036259">
    <property type="entry name" value="MFS_trans_sf"/>
</dbReference>
<feature type="transmembrane region" description="Helical" evidence="5">
    <location>
        <begin position="223"/>
        <end position="243"/>
    </location>
</feature>
<dbReference type="Gene3D" id="1.20.1250.20">
    <property type="entry name" value="MFS general substrate transporter like domains"/>
    <property type="match status" value="2"/>
</dbReference>
<feature type="compositionally biased region" description="Polar residues" evidence="4">
    <location>
        <begin position="1002"/>
        <end position="1016"/>
    </location>
</feature>
<dbReference type="GO" id="GO:0006351">
    <property type="term" value="P:DNA-templated transcription"/>
    <property type="evidence" value="ECO:0007669"/>
    <property type="project" value="InterPro"/>
</dbReference>
<evidence type="ECO:0000256" key="4">
    <source>
        <dbReference type="SAM" id="MobiDB-lite"/>
    </source>
</evidence>
<dbReference type="GO" id="GO:0003677">
    <property type="term" value="F:DNA binding"/>
    <property type="evidence" value="ECO:0007669"/>
    <property type="project" value="InterPro"/>
</dbReference>
<dbReference type="GO" id="GO:0008270">
    <property type="term" value="F:zinc ion binding"/>
    <property type="evidence" value="ECO:0007669"/>
    <property type="project" value="InterPro"/>
</dbReference>
<dbReference type="EMBL" id="JAGHQL010000029">
    <property type="protein sequence ID" value="KAH0543659.1"/>
    <property type="molecule type" value="Genomic_DNA"/>
</dbReference>
<accession>A0A9P8L238</accession>
<evidence type="ECO:0000313" key="7">
    <source>
        <dbReference type="EMBL" id="KAH0543659.1"/>
    </source>
</evidence>
<keyword evidence="2" id="KW-1003">Cell membrane</keyword>
<evidence type="ECO:0000259" key="6">
    <source>
        <dbReference type="SMART" id="SM00906"/>
    </source>
</evidence>
<protein>
    <recommendedName>
        <fullName evidence="6">Xylanolytic transcriptional activator regulatory domain-containing protein</fullName>
    </recommendedName>
</protein>
<dbReference type="GO" id="GO:0022857">
    <property type="term" value="F:transmembrane transporter activity"/>
    <property type="evidence" value="ECO:0007669"/>
    <property type="project" value="InterPro"/>
</dbReference>
<feature type="transmembrane region" description="Helical" evidence="5">
    <location>
        <begin position="413"/>
        <end position="431"/>
    </location>
</feature>
<feature type="transmembrane region" description="Helical" evidence="5">
    <location>
        <begin position="121"/>
        <end position="142"/>
    </location>
</feature>
<keyword evidence="5" id="KW-1133">Transmembrane helix</keyword>
<feature type="transmembrane region" description="Helical" evidence="5">
    <location>
        <begin position="290"/>
        <end position="309"/>
    </location>
</feature>
<comment type="subcellular location">
    <subcellularLocation>
        <location evidence="1">Cell inner membrane</location>
        <topology evidence="1">Multi-pass membrane protein</topology>
    </subcellularLocation>
</comment>
<dbReference type="CDD" id="cd12148">
    <property type="entry name" value="fungal_TF_MHR"/>
    <property type="match status" value="1"/>
</dbReference>
<proteinExistence type="predicted"/>
<dbReference type="GO" id="GO:0005886">
    <property type="term" value="C:plasma membrane"/>
    <property type="evidence" value="ECO:0007669"/>
    <property type="project" value="UniProtKB-SubCell"/>
</dbReference>
<keyword evidence="3" id="KW-0539">Nucleus</keyword>
<feature type="domain" description="Xylanolytic transcriptional activator regulatory" evidence="6">
    <location>
        <begin position="708"/>
        <end position="784"/>
    </location>
</feature>
<evidence type="ECO:0000256" key="3">
    <source>
        <dbReference type="ARBA" id="ARBA00023242"/>
    </source>
</evidence>
<dbReference type="PANTHER" id="PTHR43702">
    <property type="entry name" value="L-FUCOSE-PROTON SYMPORTER"/>
    <property type="match status" value="1"/>
</dbReference>
<dbReference type="Proteomes" id="UP000698800">
    <property type="component" value="Unassembled WGS sequence"/>
</dbReference>
<dbReference type="InterPro" id="IPR050375">
    <property type="entry name" value="MFS_TsgA-like"/>
</dbReference>
<dbReference type="InterPro" id="IPR011701">
    <property type="entry name" value="MFS"/>
</dbReference>
<reference evidence="7" key="1">
    <citation type="submission" date="2021-03" db="EMBL/GenBank/DDBJ databases">
        <title>Comparative genomics and phylogenomic investigation of the class Geoglossomycetes provide insights into ecological specialization and systematics.</title>
        <authorList>
            <person name="Melie T."/>
            <person name="Pirro S."/>
            <person name="Miller A.N."/>
            <person name="Quandt A."/>
        </authorList>
    </citation>
    <scope>NUCLEOTIDE SEQUENCE</scope>
    <source>
        <strain evidence="7">GBOQ0MN5Z8</strain>
    </source>
</reference>
<dbReference type="Pfam" id="PF07690">
    <property type="entry name" value="MFS_1"/>
    <property type="match status" value="1"/>
</dbReference>
<keyword evidence="8" id="KW-1185">Reference proteome</keyword>
<evidence type="ECO:0000313" key="8">
    <source>
        <dbReference type="Proteomes" id="UP000698800"/>
    </source>
</evidence>
<organism evidence="7 8">
    <name type="scientific">Glutinoglossum americanum</name>
    <dbReference type="NCBI Taxonomy" id="1670608"/>
    <lineage>
        <taxon>Eukaryota</taxon>
        <taxon>Fungi</taxon>
        <taxon>Dikarya</taxon>
        <taxon>Ascomycota</taxon>
        <taxon>Pezizomycotina</taxon>
        <taxon>Geoglossomycetes</taxon>
        <taxon>Geoglossales</taxon>
        <taxon>Geoglossaceae</taxon>
        <taxon>Glutinoglossum</taxon>
    </lineage>
</organism>
<sequence>MSRYVPRMLRDDAAGPSGPGAKMGLDFARLQKPSPERLPARPEVSLRVPPSAASDHDCERGGITALDFITTPDTKELPAQETLPTSTKKTRAGAKSRSVFHSGFMDLSTPRSMVKMTNRESLLPLAQISLLFFLWGFAYGLLDVLNSQFQVIVKMSFGQTMGLHSAYFGAYLVAPLSFGRIVLRKWGFKATFITGLCIYACGTLIFWPSAVLTSFPAFLASNFIVGLGLSTLEIAANPFIALCGPQQYMEIRLNFAQGIQAIGSVISPILARRVLFKQILDAPSLVDVQWTYLGIALFDILLAVAFYYLPLPEASDDDLEEAAAGQSTVNSARIGAVRVTLLTLGLGAFSQWCYVGGQETVSMAFTHVVKFLRPRTSTLKASDFQAIAHAAFAVGRFGAAVACIVLKPRRVLLIFYLGCVVTAVLAMRLPGDAGLAFSILVHFFECDGGIPACATCSAVYFSECEYDTQSDHRRKGALKRDLETLQERNDSLGIIFEAIKSASEAELAEIIQQIRSNDDLELLAESLRHNVPLPEGSGSPPSFEGDLSEIMGKPTMDESGETRYFGHTSSLSLTHQKDVPARSDVSSELWTKVTLDEGFIAHLVGLYFCWSHPFYPIIHKQSFLNDYAMGRTKYCSSLLVNVVLALACPLSDRPEARVDPEDANTAGDHFFAEAKRLLDQDKQSSVTTIQALALMSIREPNHNRDSTGYGYMGRSLRMALELGLHLSYPANGPFALSASDAEARRQTFWAVFTLETLWGICVGRLPQIPTSAISVENVRVTDCFFESKPWKPYIDTGDTFGPELEQPSVVEAMLRHYSDLALIMNDTLNAFYAPRIRMTSKSLLVFYARCTAWYDGLPKELLPVKTPSPAILMLSMVFHDFIIHLFRPFLKVRLLGSTVSPRAACTQSAEEISRLMTTYRDMYGLRRIVVLAAHIILSSSTILLLNLPCPKASRNLVQCIRDLEEMSAHNIFCYRSLDIIRSLAQKWSIAIPEEAQPRDTASRNIETTARSSSLGGPSTGEPGVTQPSPEIPELIPDDLFWLPFCNPMLPELSELRPMQFTGMSDSEAYNWEQLSQDGFEKANVHDPSERRA</sequence>
<dbReference type="SMART" id="SM00906">
    <property type="entry name" value="Fungal_trans"/>
    <property type="match status" value="1"/>
</dbReference>
<comment type="caution">
    <text evidence="7">The sequence shown here is derived from an EMBL/GenBank/DDBJ whole genome shotgun (WGS) entry which is preliminary data.</text>
</comment>
<gene>
    <name evidence="7" type="ORF">FGG08_002097</name>
</gene>
<dbReference type="PANTHER" id="PTHR43702:SF13">
    <property type="entry name" value="MONOSACCHARIDE TRANSPORTER, PUTATIVE (AFU_ORTHOLOGUE AFUA_4G06630)-RELATED"/>
    <property type="match status" value="1"/>
</dbReference>
<dbReference type="Pfam" id="PF04082">
    <property type="entry name" value="Fungal_trans"/>
    <property type="match status" value="1"/>
</dbReference>
<evidence type="ECO:0000256" key="2">
    <source>
        <dbReference type="ARBA" id="ARBA00022475"/>
    </source>
</evidence>
<evidence type="ECO:0000256" key="1">
    <source>
        <dbReference type="ARBA" id="ARBA00004429"/>
    </source>
</evidence>
<dbReference type="AlphaFoldDB" id="A0A9P8L238"/>
<evidence type="ECO:0000256" key="5">
    <source>
        <dbReference type="SAM" id="Phobius"/>
    </source>
</evidence>
<dbReference type="OrthoDB" id="2162761at2759"/>
<feature type="region of interest" description="Disordered" evidence="4">
    <location>
        <begin position="995"/>
        <end position="1030"/>
    </location>
</feature>
<dbReference type="SUPFAM" id="SSF103473">
    <property type="entry name" value="MFS general substrate transporter"/>
    <property type="match status" value="1"/>
</dbReference>
<feature type="transmembrane region" description="Helical" evidence="5">
    <location>
        <begin position="386"/>
        <end position="406"/>
    </location>
</feature>